<dbReference type="VEuPathDB" id="FungiDB:H310_07838"/>
<feature type="compositionally biased region" description="Polar residues" evidence="1">
    <location>
        <begin position="29"/>
        <end position="38"/>
    </location>
</feature>
<dbReference type="VEuPathDB" id="FungiDB:H310_10792"/>
<reference evidence="2 3" key="1">
    <citation type="submission" date="2018-08" db="EMBL/GenBank/DDBJ databases">
        <title>Aphanomyces genome sequencing and annotation.</title>
        <authorList>
            <person name="Minardi D."/>
            <person name="Oidtmann B."/>
            <person name="Van Der Giezen M."/>
            <person name="Studholme D.J."/>
        </authorList>
    </citation>
    <scope>NUCLEOTIDE SEQUENCE [LARGE SCALE GENOMIC DNA]</scope>
    <source>
        <strain evidence="2 3">NJM0002</strain>
    </source>
</reference>
<dbReference type="AlphaFoldDB" id="A0A3R6YSX7"/>
<name>A0A3R6YSX7_9STRA</name>
<dbReference type="EMBL" id="QUSY01001773">
    <property type="protein sequence ID" value="RHY23646.1"/>
    <property type="molecule type" value="Genomic_DNA"/>
</dbReference>
<feature type="compositionally biased region" description="Acidic residues" evidence="1">
    <location>
        <begin position="508"/>
        <end position="519"/>
    </location>
</feature>
<evidence type="ECO:0000313" key="3">
    <source>
        <dbReference type="Proteomes" id="UP000285060"/>
    </source>
</evidence>
<keyword evidence="3" id="KW-1185">Reference proteome</keyword>
<evidence type="ECO:0000313" key="2">
    <source>
        <dbReference type="EMBL" id="RHY23646.1"/>
    </source>
</evidence>
<organism evidence="2 3">
    <name type="scientific">Aphanomyces invadans</name>
    <dbReference type="NCBI Taxonomy" id="157072"/>
    <lineage>
        <taxon>Eukaryota</taxon>
        <taxon>Sar</taxon>
        <taxon>Stramenopiles</taxon>
        <taxon>Oomycota</taxon>
        <taxon>Saprolegniomycetes</taxon>
        <taxon>Saprolegniales</taxon>
        <taxon>Verrucalvaceae</taxon>
        <taxon>Aphanomyces</taxon>
    </lineage>
</organism>
<dbReference type="Proteomes" id="UP000285060">
    <property type="component" value="Unassembled WGS sequence"/>
</dbReference>
<evidence type="ECO:0000256" key="1">
    <source>
        <dbReference type="SAM" id="MobiDB-lite"/>
    </source>
</evidence>
<dbReference type="VEuPathDB" id="FungiDB:H310_10791"/>
<feature type="region of interest" description="Disordered" evidence="1">
    <location>
        <begin position="1"/>
        <end position="70"/>
    </location>
</feature>
<proteinExistence type="predicted"/>
<accession>A0A3R6YSX7</accession>
<feature type="region of interest" description="Disordered" evidence="1">
    <location>
        <begin position="501"/>
        <end position="525"/>
    </location>
</feature>
<sequence>MEVDSDSDSSYDGNSEAESSSDDDDDASMTSEPRNTTNKADDEDDTKMKLTTKATEPRHRKNLANATGSSQGTWTYGAVVDLDPTPRLETVGHLLMHINVDKIRDQLPPNWKFVLQKQPVIETVLSATQVPANVKPLLSHLTRVHLVPNTSTLKWGVATREALDGLPGLAFDIPVARGVTARCTWRRSVSWTLYFDVPAGFRSHAEETAFCDFIYALEPRLFYATAVTAAESTGTRGARFRLYFRGMAKPNFLLVGDKCADELLAFRRWHRIFTMDHDSAFNRPIRRRNLEVLAADLGDGATQPHVFFHFISQHTLNRLFRATYGQSRPFDVLYKLVVGENYSTTSMTTYFRKVQAAKMLPSWTIRNKDDELDDGDVLQSLDAEEILALAEVLLAINAPLVHSNDAIIATIARAPVTTIAMKEGARALSSATLLSFYKNCDEPHDTFCQDLWCQMKELAEPGTDDDEAVFSTNIELFDALITDKEWPIVGTMQVMATPHSTDGQLEVGDLDEGWADTVDDAPPRN</sequence>
<comment type="caution">
    <text evidence="2">The sequence shown here is derived from an EMBL/GenBank/DDBJ whole genome shotgun (WGS) entry which is preliminary data.</text>
</comment>
<protein>
    <submittedName>
        <fullName evidence="2">Uncharacterized protein</fullName>
    </submittedName>
</protein>
<gene>
    <name evidence="2" type="ORF">DYB32_009102</name>
</gene>